<feature type="region of interest" description="Disordered" evidence="1">
    <location>
        <begin position="54"/>
        <end position="82"/>
    </location>
</feature>
<accession>A0A9W9GTT6</accession>
<name>A0A9W9GTT6_9EURO</name>
<evidence type="ECO:0000313" key="2">
    <source>
        <dbReference type="EMBL" id="KAJ5129959.1"/>
    </source>
</evidence>
<gene>
    <name evidence="2" type="ORF">N7515_005998</name>
</gene>
<dbReference type="AlphaFoldDB" id="A0A9W9GTT6"/>
<sequence length="198" mass="22764">MEPTNQVFEEDRKTIDEDSDEDFVDVLDDDILVYTGERWHTQMALVPSLPSVPLQPVGLGKKKRKRDSDGTPSPRPAKKRRPAFANLHELLVTYRGLQEWERKISEDLAYCQKLIAKHHSGSIFQPKYRPGSEPPPFQYFPSPLCEETAVDALEDACVEDACVEDARVEEVSDEGDQNQPEGHSSFWGHVQQFFWMMW</sequence>
<dbReference type="Proteomes" id="UP001149079">
    <property type="component" value="Unassembled WGS sequence"/>
</dbReference>
<protein>
    <submittedName>
        <fullName evidence="2">Uncharacterized protein</fullName>
    </submittedName>
</protein>
<dbReference type="GeneID" id="81405912"/>
<evidence type="ECO:0000256" key="1">
    <source>
        <dbReference type="SAM" id="MobiDB-lite"/>
    </source>
</evidence>
<reference evidence="2" key="1">
    <citation type="submission" date="2022-11" db="EMBL/GenBank/DDBJ databases">
        <authorList>
            <person name="Petersen C."/>
        </authorList>
    </citation>
    <scope>NUCLEOTIDE SEQUENCE</scope>
    <source>
        <strain evidence="2">IBT 22155</strain>
    </source>
</reference>
<proteinExistence type="predicted"/>
<dbReference type="EMBL" id="JAPQKL010000005">
    <property type="protein sequence ID" value="KAJ5129959.1"/>
    <property type="molecule type" value="Genomic_DNA"/>
</dbReference>
<evidence type="ECO:0000313" key="3">
    <source>
        <dbReference type="Proteomes" id="UP001149079"/>
    </source>
</evidence>
<organism evidence="2 3">
    <name type="scientific">Penicillium bovifimosum</name>
    <dbReference type="NCBI Taxonomy" id="126998"/>
    <lineage>
        <taxon>Eukaryota</taxon>
        <taxon>Fungi</taxon>
        <taxon>Dikarya</taxon>
        <taxon>Ascomycota</taxon>
        <taxon>Pezizomycotina</taxon>
        <taxon>Eurotiomycetes</taxon>
        <taxon>Eurotiomycetidae</taxon>
        <taxon>Eurotiales</taxon>
        <taxon>Aspergillaceae</taxon>
        <taxon>Penicillium</taxon>
    </lineage>
</organism>
<keyword evidence="3" id="KW-1185">Reference proteome</keyword>
<comment type="caution">
    <text evidence="2">The sequence shown here is derived from an EMBL/GenBank/DDBJ whole genome shotgun (WGS) entry which is preliminary data.</text>
</comment>
<reference evidence="2" key="2">
    <citation type="journal article" date="2023" name="IMA Fungus">
        <title>Comparative genomic study of the Penicillium genus elucidates a diverse pangenome and 15 lateral gene transfer events.</title>
        <authorList>
            <person name="Petersen C."/>
            <person name="Sorensen T."/>
            <person name="Nielsen M.R."/>
            <person name="Sondergaard T.E."/>
            <person name="Sorensen J.L."/>
            <person name="Fitzpatrick D.A."/>
            <person name="Frisvad J.C."/>
            <person name="Nielsen K.L."/>
        </authorList>
    </citation>
    <scope>NUCLEOTIDE SEQUENCE</scope>
    <source>
        <strain evidence="2">IBT 22155</strain>
    </source>
</reference>
<dbReference type="RefSeq" id="XP_056520338.1">
    <property type="nucleotide sequence ID" value="XM_056666742.1"/>
</dbReference>
<dbReference type="OrthoDB" id="4338269at2759"/>